<dbReference type="Proteomes" id="UP000011841">
    <property type="component" value="Chromosome"/>
</dbReference>
<name>M4ZGE5_9BRAD</name>
<dbReference type="AlphaFoldDB" id="M4ZGE5"/>
<sequence length="143" mass="15666">MRDCAKGTTPEEAAGDLDAPLVAFENQFLALVAELDRDGENLKQSDEYLTARDEALLARLDPVERAIMGTPAYTMTGLSVKARHLAYVLSEYWEAPIDQIGWEGRAVRLLVEAICNVASTPLSIRKPQVGKQQTEGGHRDPNG</sequence>
<keyword evidence="2" id="KW-1185">Reference proteome</keyword>
<dbReference type="OrthoDB" id="8237511at2"/>
<dbReference type="eggNOG" id="ENOG5031ASS">
    <property type="taxonomic scope" value="Bacteria"/>
</dbReference>
<dbReference type="RefSeq" id="WP_015669952.1">
    <property type="nucleotide sequence ID" value="NC_020453.1"/>
</dbReference>
<evidence type="ECO:0000313" key="2">
    <source>
        <dbReference type="Proteomes" id="UP000011841"/>
    </source>
</evidence>
<dbReference type="EMBL" id="AP012603">
    <property type="protein sequence ID" value="BAM92878.1"/>
    <property type="molecule type" value="Genomic_DNA"/>
</dbReference>
<organism evidence="1 2">
    <name type="scientific">Bradyrhizobium oligotrophicum S58</name>
    <dbReference type="NCBI Taxonomy" id="1245469"/>
    <lineage>
        <taxon>Bacteria</taxon>
        <taxon>Pseudomonadati</taxon>
        <taxon>Pseudomonadota</taxon>
        <taxon>Alphaproteobacteria</taxon>
        <taxon>Hyphomicrobiales</taxon>
        <taxon>Nitrobacteraceae</taxon>
        <taxon>Bradyrhizobium</taxon>
    </lineage>
</organism>
<gene>
    <name evidence="1" type="ORF">S58_69120</name>
</gene>
<proteinExistence type="predicted"/>
<protein>
    <submittedName>
        <fullName evidence="1">Uncharacterized protein</fullName>
    </submittedName>
</protein>
<dbReference type="KEGG" id="aol:S58_69120"/>
<accession>M4ZGE5</accession>
<dbReference type="GeneID" id="301820586"/>
<evidence type="ECO:0000313" key="1">
    <source>
        <dbReference type="EMBL" id="BAM92878.1"/>
    </source>
</evidence>
<reference evidence="1 2" key="1">
    <citation type="journal article" date="2013" name="Appl. Environ. Microbiol.">
        <title>Genome analysis suggests that the soil oligotrophic bacterium Agromonas oligotrophica (Bradyrhizobium oligotrophicum) is a nitrogen-fixing symbiont of Aeschynomene indica.</title>
        <authorList>
            <person name="Okubo T."/>
            <person name="Fukushima S."/>
            <person name="Itakura M."/>
            <person name="Oshima K."/>
            <person name="Longtonglang A."/>
            <person name="Teaumroong N."/>
            <person name="Mitsui H."/>
            <person name="Hattori M."/>
            <person name="Hattori R."/>
            <person name="Hattori T."/>
            <person name="Minamisawa K."/>
        </authorList>
    </citation>
    <scope>NUCLEOTIDE SEQUENCE [LARGE SCALE GENOMIC DNA]</scope>
    <source>
        <strain evidence="1 2">S58</strain>
    </source>
</reference>
<dbReference type="HOGENOM" id="CLU_110139_1_0_5"/>